<reference evidence="2" key="1">
    <citation type="journal article" date="2019" name="Int. J. Syst. Evol. Microbiol.">
        <title>The Global Catalogue of Microorganisms (GCM) 10K type strain sequencing project: providing services to taxonomists for standard genome sequencing and annotation.</title>
        <authorList>
            <consortium name="The Broad Institute Genomics Platform"/>
            <consortium name="The Broad Institute Genome Sequencing Center for Infectious Disease"/>
            <person name="Wu L."/>
            <person name="Ma J."/>
        </authorList>
    </citation>
    <scope>NUCLEOTIDE SEQUENCE [LARGE SCALE GENOMIC DNA]</scope>
    <source>
        <strain evidence="2">CGMCC 1.15795</strain>
    </source>
</reference>
<organism evidence="1 2">
    <name type="scientific">Hymenobacter bucti</name>
    <dbReference type="NCBI Taxonomy" id="1844114"/>
    <lineage>
        <taxon>Bacteria</taxon>
        <taxon>Pseudomonadati</taxon>
        <taxon>Bacteroidota</taxon>
        <taxon>Cytophagia</taxon>
        <taxon>Cytophagales</taxon>
        <taxon>Hymenobacteraceae</taxon>
        <taxon>Hymenobacter</taxon>
    </lineage>
</organism>
<comment type="caution">
    <text evidence="1">The sequence shown here is derived from an EMBL/GenBank/DDBJ whole genome shotgun (WGS) entry which is preliminary data.</text>
</comment>
<accession>A0ABW4R007</accession>
<evidence type="ECO:0000313" key="1">
    <source>
        <dbReference type="EMBL" id="MFD1874912.1"/>
    </source>
</evidence>
<name>A0ABW4R007_9BACT</name>
<dbReference type="Proteomes" id="UP001597197">
    <property type="component" value="Unassembled WGS sequence"/>
</dbReference>
<keyword evidence="2" id="KW-1185">Reference proteome</keyword>
<gene>
    <name evidence="1" type="ORF">ACFSDX_20930</name>
</gene>
<protein>
    <submittedName>
        <fullName evidence="1">Uncharacterized protein</fullName>
    </submittedName>
</protein>
<proteinExistence type="predicted"/>
<dbReference type="RefSeq" id="WP_382317113.1">
    <property type="nucleotide sequence ID" value="NZ_JBHUFD010000018.1"/>
</dbReference>
<sequence length="159" mass="17360">MGTKVLQVSRWMALAGWLATVPAHGQTRLPVFAQYPAGAPYWGKPVAPRLVPGTAAWHFRTRIREASRPPVNFAGHYVLASWGCGAECLIFALIDCKTGIVQFDTPTVCCWGTAVPHNFEPIYGRLDSRLLVLTGLLNEAGPSGTHYFAFSHGQLSPLR</sequence>
<evidence type="ECO:0000313" key="2">
    <source>
        <dbReference type="Proteomes" id="UP001597197"/>
    </source>
</evidence>
<dbReference type="EMBL" id="JBHUFD010000018">
    <property type="protein sequence ID" value="MFD1874912.1"/>
    <property type="molecule type" value="Genomic_DNA"/>
</dbReference>